<proteinExistence type="predicted"/>
<evidence type="ECO:0000256" key="1">
    <source>
        <dbReference type="SAM" id="SignalP"/>
    </source>
</evidence>
<evidence type="ECO:0000313" key="2">
    <source>
        <dbReference type="EMBL" id="MBC5782936.1"/>
    </source>
</evidence>
<dbReference type="AlphaFoldDB" id="A0A923SAM3"/>
<protein>
    <recommendedName>
        <fullName evidence="4">Big-1 domain-containing protein</fullName>
    </recommendedName>
</protein>
<name>A0A923SAM3_9BURK</name>
<dbReference type="RefSeq" id="WP_187075672.1">
    <property type="nucleotide sequence ID" value="NZ_JACORT010000002.1"/>
</dbReference>
<keyword evidence="3" id="KW-1185">Reference proteome</keyword>
<comment type="caution">
    <text evidence="2">The sequence shown here is derived from an EMBL/GenBank/DDBJ whole genome shotgun (WGS) entry which is preliminary data.</text>
</comment>
<accession>A0A923SAM3</accession>
<dbReference type="EMBL" id="JACORT010000002">
    <property type="protein sequence ID" value="MBC5782936.1"/>
    <property type="molecule type" value="Genomic_DNA"/>
</dbReference>
<dbReference type="Proteomes" id="UP000608513">
    <property type="component" value="Unassembled WGS sequence"/>
</dbReference>
<feature type="signal peptide" evidence="1">
    <location>
        <begin position="1"/>
        <end position="19"/>
    </location>
</feature>
<evidence type="ECO:0000313" key="3">
    <source>
        <dbReference type="Proteomes" id="UP000608513"/>
    </source>
</evidence>
<keyword evidence="1" id="KW-0732">Signal</keyword>
<reference evidence="2" key="1">
    <citation type="submission" date="2020-08" db="EMBL/GenBank/DDBJ databases">
        <title>Ramlibacter sp. USB13 16S ribosomal RNA gene genome sequencing and assembly.</title>
        <authorList>
            <person name="Kang M."/>
        </authorList>
    </citation>
    <scope>NUCLEOTIDE SEQUENCE</scope>
    <source>
        <strain evidence="2">USB13</strain>
    </source>
</reference>
<sequence length="339" mass="33446">MKTKFLRHALALVPALFLAACGGGGGDSSGNAATAVQLAITSANSQAVAAESLEASASYEAAAGGASLLTGVEVDGGGAANPLLLAKATSQLLAKVPAGPSLATGVSATETLACSSGTLTVSYSVASTSGVLAAGDSMSFTANNCTETVGTETMRMNGTMSITILSGTFNASGAYPRSVSMQTSASNFTVVQGGETMVANGDVTIDLTQTSFSDAKVTLKSSRMSSKVGSHAVTLKGYTHTVTETSSGATIQITATVETNNSRLGTGTVSYQVTTTTPIVVNSAGQVTAGVLKATGASGSNVVLTATGADSFTVQVDADGNGTYESSNTVTRTALAGLL</sequence>
<gene>
    <name evidence="2" type="ORF">H8N03_08260</name>
</gene>
<feature type="chain" id="PRO_5037197404" description="Big-1 domain-containing protein" evidence="1">
    <location>
        <begin position="20"/>
        <end position="339"/>
    </location>
</feature>
<dbReference type="PROSITE" id="PS51257">
    <property type="entry name" value="PROKAR_LIPOPROTEIN"/>
    <property type="match status" value="1"/>
</dbReference>
<organism evidence="2 3">
    <name type="scientific">Ramlibacter cellulosilyticus</name>
    <dbReference type="NCBI Taxonomy" id="2764187"/>
    <lineage>
        <taxon>Bacteria</taxon>
        <taxon>Pseudomonadati</taxon>
        <taxon>Pseudomonadota</taxon>
        <taxon>Betaproteobacteria</taxon>
        <taxon>Burkholderiales</taxon>
        <taxon>Comamonadaceae</taxon>
        <taxon>Ramlibacter</taxon>
    </lineage>
</organism>
<evidence type="ECO:0008006" key="4">
    <source>
        <dbReference type="Google" id="ProtNLM"/>
    </source>
</evidence>